<keyword evidence="6" id="KW-1133">Transmembrane helix</keyword>
<dbReference type="PRINTS" id="PR00205">
    <property type="entry name" value="CADHERIN"/>
</dbReference>
<comment type="subcellular location">
    <subcellularLocation>
        <location evidence="1">Membrane</location>
    </subcellularLocation>
</comment>
<evidence type="ECO:0000256" key="5">
    <source>
        <dbReference type="ARBA" id="ARBA00022889"/>
    </source>
</evidence>
<dbReference type="AlphaFoldDB" id="A0AAE0VHM6"/>
<keyword evidence="5" id="KW-0130">Cell adhesion</keyword>
<dbReference type="PANTHER" id="PTHR24025">
    <property type="entry name" value="DESMOGLEIN FAMILY MEMBER"/>
    <property type="match status" value="1"/>
</dbReference>
<dbReference type="GO" id="GO:0007156">
    <property type="term" value="P:homophilic cell adhesion via plasma membrane adhesion molecules"/>
    <property type="evidence" value="ECO:0007669"/>
    <property type="project" value="InterPro"/>
</dbReference>
<dbReference type="GO" id="GO:0005911">
    <property type="term" value="C:cell-cell junction"/>
    <property type="evidence" value="ECO:0007669"/>
    <property type="project" value="TreeGrafter"/>
</dbReference>
<accession>A0AAE0VHM6</accession>
<evidence type="ECO:0000256" key="2">
    <source>
        <dbReference type="ARBA" id="ARBA00022692"/>
    </source>
</evidence>
<keyword evidence="11" id="KW-1185">Reference proteome</keyword>
<dbReference type="Gene3D" id="2.60.40.60">
    <property type="entry name" value="Cadherins"/>
    <property type="match status" value="1"/>
</dbReference>
<dbReference type="InterPro" id="IPR002126">
    <property type="entry name" value="Cadherin-like_dom"/>
</dbReference>
<dbReference type="Proteomes" id="UP001195483">
    <property type="component" value="Unassembled WGS sequence"/>
</dbReference>
<evidence type="ECO:0000256" key="8">
    <source>
        <dbReference type="PROSITE-ProRule" id="PRU00043"/>
    </source>
</evidence>
<protein>
    <recommendedName>
        <fullName evidence="9">Cadherin domain-containing protein</fullName>
    </recommendedName>
</protein>
<proteinExistence type="predicted"/>
<dbReference type="PROSITE" id="PS00232">
    <property type="entry name" value="CADHERIN_1"/>
    <property type="match status" value="1"/>
</dbReference>
<keyword evidence="3" id="KW-0677">Repeat</keyword>
<dbReference type="PANTHER" id="PTHR24025:SF23">
    <property type="entry name" value="NEURAL-CADHERIN"/>
    <property type="match status" value="1"/>
</dbReference>
<name>A0AAE0VHM6_9BIVA</name>
<dbReference type="EMBL" id="JAEAOA010001254">
    <property type="protein sequence ID" value="KAK3578234.1"/>
    <property type="molecule type" value="Genomic_DNA"/>
</dbReference>
<feature type="domain" description="Cadherin" evidence="9">
    <location>
        <begin position="41"/>
        <end position="81"/>
    </location>
</feature>
<evidence type="ECO:0000256" key="4">
    <source>
        <dbReference type="ARBA" id="ARBA00022837"/>
    </source>
</evidence>
<dbReference type="CDD" id="cd11304">
    <property type="entry name" value="Cadherin_repeat"/>
    <property type="match status" value="1"/>
</dbReference>
<dbReference type="SMART" id="SM00112">
    <property type="entry name" value="CA"/>
    <property type="match status" value="1"/>
</dbReference>
<dbReference type="SUPFAM" id="SSF49313">
    <property type="entry name" value="Cadherin-like"/>
    <property type="match status" value="1"/>
</dbReference>
<dbReference type="GO" id="GO:0005886">
    <property type="term" value="C:plasma membrane"/>
    <property type="evidence" value="ECO:0007669"/>
    <property type="project" value="InterPro"/>
</dbReference>
<evidence type="ECO:0000256" key="3">
    <source>
        <dbReference type="ARBA" id="ARBA00022737"/>
    </source>
</evidence>
<keyword evidence="4 8" id="KW-0106">Calcium</keyword>
<evidence type="ECO:0000313" key="10">
    <source>
        <dbReference type="EMBL" id="KAK3578234.1"/>
    </source>
</evidence>
<evidence type="ECO:0000256" key="7">
    <source>
        <dbReference type="ARBA" id="ARBA00023136"/>
    </source>
</evidence>
<evidence type="ECO:0000313" key="11">
    <source>
        <dbReference type="Proteomes" id="UP001195483"/>
    </source>
</evidence>
<reference evidence="10" key="3">
    <citation type="submission" date="2023-05" db="EMBL/GenBank/DDBJ databases">
        <authorList>
            <person name="Smith C.H."/>
        </authorList>
    </citation>
    <scope>NUCLEOTIDE SEQUENCE</scope>
    <source>
        <strain evidence="10">CHS0354</strain>
        <tissue evidence="10">Mantle</tissue>
    </source>
</reference>
<reference evidence="10" key="2">
    <citation type="journal article" date="2021" name="Genome Biol. Evol.">
        <title>Developing a high-quality reference genome for a parasitic bivalve with doubly uniparental inheritance (Bivalvia: Unionida).</title>
        <authorList>
            <person name="Smith C.H."/>
        </authorList>
    </citation>
    <scope>NUCLEOTIDE SEQUENCE</scope>
    <source>
        <strain evidence="10">CHS0354</strain>
        <tissue evidence="10">Mantle</tissue>
    </source>
</reference>
<gene>
    <name evidence="10" type="ORF">CHS0354_020612</name>
</gene>
<evidence type="ECO:0000259" key="9">
    <source>
        <dbReference type="PROSITE" id="PS50268"/>
    </source>
</evidence>
<sequence>MNKSASKTSTAFMPAFQSESCRIAINEATGEIVTNCKPEDLDREKLERLYLSIFAKDGGGLINQTQLIVNLLDKNDNSPKFQQEVYTAFLDENSEVYVNRSFLTVQVNLLDINLEKGFA</sequence>
<comment type="caution">
    <text evidence="10">The sequence shown here is derived from an EMBL/GenBank/DDBJ whole genome shotgun (WGS) entry which is preliminary data.</text>
</comment>
<dbReference type="PROSITE" id="PS50268">
    <property type="entry name" value="CADHERIN_2"/>
    <property type="match status" value="1"/>
</dbReference>
<keyword evidence="7" id="KW-0472">Membrane</keyword>
<dbReference type="GO" id="GO:0005509">
    <property type="term" value="F:calcium ion binding"/>
    <property type="evidence" value="ECO:0007669"/>
    <property type="project" value="UniProtKB-UniRule"/>
</dbReference>
<evidence type="ECO:0000256" key="6">
    <source>
        <dbReference type="ARBA" id="ARBA00022989"/>
    </source>
</evidence>
<dbReference type="InterPro" id="IPR020894">
    <property type="entry name" value="Cadherin_CS"/>
</dbReference>
<keyword evidence="2" id="KW-0812">Transmembrane</keyword>
<evidence type="ECO:0000256" key="1">
    <source>
        <dbReference type="ARBA" id="ARBA00004370"/>
    </source>
</evidence>
<dbReference type="InterPro" id="IPR015919">
    <property type="entry name" value="Cadherin-like_sf"/>
</dbReference>
<organism evidence="10 11">
    <name type="scientific">Potamilus streckersoni</name>
    <dbReference type="NCBI Taxonomy" id="2493646"/>
    <lineage>
        <taxon>Eukaryota</taxon>
        <taxon>Metazoa</taxon>
        <taxon>Spiralia</taxon>
        <taxon>Lophotrochozoa</taxon>
        <taxon>Mollusca</taxon>
        <taxon>Bivalvia</taxon>
        <taxon>Autobranchia</taxon>
        <taxon>Heteroconchia</taxon>
        <taxon>Palaeoheterodonta</taxon>
        <taxon>Unionida</taxon>
        <taxon>Unionoidea</taxon>
        <taxon>Unionidae</taxon>
        <taxon>Ambleminae</taxon>
        <taxon>Lampsilini</taxon>
        <taxon>Potamilus</taxon>
    </lineage>
</organism>
<dbReference type="InterPro" id="IPR050971">
    <property type="entry name" value="Cadherin-domain_protein"/>
</dbReference>
<reference evidence="10" key="1">
    <citation type="journal article" date="2021" name="Genome Biol. Evol.">
        <title>A High-Quality Reference Genome for a Parasitic Bivalve with Doubly Uniparental Inheritance (Bivalvia: Unionida).</title>
        <authorList>
            <person name="Smith C.H."/>
        </authorList>
    </citation>
    <scope>NUCLEOTIDE SEQUENCE</scope>
    <source>
        <strain evidence="10">CHS0354</strain>
    </source>
</reference>